<dbReference type="InterPro" id="IPR041378">
    <property type="entry name" value="S-layer_SbsC_C"/>
</dbReference>
<evidence type="ECO:0000313" key="3">
    <source>
        <dbReference type="Proteomes" id="UP001342826"/>
    </source>
</evidence>
<dbReference type="RefSeq" id="WP_066228174.1">
    <property type="nucleotide sequence ID" value="NZ_JARTFQ010000005.1"/>
</dbReference>
<organism evidence="2 3">
    <name type="scientific">Metabacillus fastidiosus</name>
    <dbReference type="NCBI Taxonomy" id="1458"/>
    <lineage>
        <taxon>Bacteria</taxon>
        <taxon>Bacillati</taxon>
        <taxon>Bacillota</taxon>
        <taxon>Bacilli</taxon>
        <taxon>Bacillales</taxon>
        <taxon>Bacillaceae</taxon>
        <taxon>Metabacillus</taxon>
    </lineage>
</organism>
<proteinExistence type="predicted"/>
<sequence>MKKIISFVFIGILCCTPITFFNIEHSVSAQSVSNYDVAVKQGEKVKAINSLLNSAIKDEDMDMIDTYYDHLATGIKTLEQNIGKVPGATNRTKLTKTYVVPAKVTIERVIYEVSQYRLLYQIAELVGNEEVSKAESNMTKLERLKKKAITIKQAGGYEELPISINSNLRVFEALLQGNILDLRVYPYEEAIDSGKIETMNQLYDHVTKQLKLTQQRIGQVSGAKNRAEMNEYYVTPAKMTIERTIYEISQYRLLNVISNDLIKNDIESAKQRFETLNRLKDRAAKIKEAGGYDSLPVEIEQFLRNKENTLLNQIESQK</sequence>
<comment type="caution">
    <text evidence="2">The sequence shown here is derived from an EMBL/GenBank/DDBJ whole genome shotgun (WGS) entry which is preliminary data.</text>
</comment>
<reference evidence="2 3" key="1">
    <citation type="submission" date="2023-03" db="EMBL/GenBank/DDBJ databases">
        <title>Bacillus Genome Sequencing.</title>
        <authorList>
            <person name="Dunlap C."/>
        </authorList>
    </citation>
    <scope>NUCLEOTIDE SEQUENCE [LARGE SCALE GENOMIC DNA]</scope>
    <source>
        <strain evidence="2 3">NRS-1717</strain>
    </source>
</reference>
<dbReference type="EMBL" id="JARTFS010000012">
    <property type="protein sequence ID" value="MED4402449.1"/>
    <property type="molecule type" value="Genomic_DNA"/>
</dbReference>
<dbReference type="Pfam" id="PF18058">
    <property type="entry name" value="SbsC_C"/>
    <property type="match status" value="2"/>
</dbReference>
<dbReference type="Gene3D" id="1.20.58.780">
    <property type="match status" value="2"/>
</dbReference>
<feature type="domain" description="SbsC C-terminal" evidence="1">
    <location>
        <begin position="32"/>
        <end position="103"/>
    </location>
</feature>
<dbReference type="Proteomes" id="UP001342826">
    <property type="component" value="Unassembled WGS sequence"/>
</dbReference>
<dbReference type="GeneID" id="301140732"/>
<gene>
    <name evidence="2" type="ORF">P9271_14115</name>
</gene>
<name>A0ABU6NZA2_9BACI</name>
<evidence type="ECO:0000259" key="1">
    <source>
        <dbReference type="Pfam" id="PF18058"/>
    </source>
</evidence>
<evidence type="ECO:0000313" key="2">
    <source>
        <dbReference type="EMBL" id="MED4402449.1"/>
    </source>
</evidence>
<accession>A0ABU6NZA2</accession>
<protein>
    <recommendedName>
        <fullName evidence="1">SbsC C-terminal domain-containing protein</fullName>
    </recommendedName>
</protein>
<keyword evidence="3" id="KW-1185">Reference proteome</keyword>
<feature type="domain" description="SbsC C-terminal" evidence="1">
    <location>
        <begin position="161"/>
        <end position="238"/>
    </location>
</feature>